<evidence type="ECO:0000313" key="1">
    <source>
        <dbReference type="EMBL" id="KAF8773740.1"/>
    </source>
</evidence>
<accession>A0A8T0EIM1</accession>
<proteinExistence type="predicted"/>
<dbReference type="Proteomes" id="UP000807504">
    <property type="component" value="Unassembled WGS sequence"/>
</dbReference>
<dbReference type="AlphaFoldDB" id="A0A8T0EIM1"/>
<name>A0A8T0EIM1_ARGBR</name>
<organism evidence="1 2">
    <name type="scientific">Argiope bruennichi</name>
    <name type="common">Wasp spider</name>
    <name type="synonym">Aranea bruennichi</name>
    <dbReference type="NCBI Taxonomy" id="94029"/>
    <lineage>
        <taxon>Eukaryota</taxon>
        <taxon>Metazoa</taxon>
        <taxon>Ecdysozoa</taxon>
        <taxon>Arthropoda</taxon>
        <taxon>Chelicerata</taxon>
        <taxon>Arachnida</taxon>
        <taxon>Araneae</taxon>
        <taxon>Araneomorphae</taxon>
        <taxon>Entelegynae</taxon>
        <taxon>Araneoidea</taxon>
        <taxon>Araneidae</taxon>
        <taxon>Argiope</taxon>
    </lineage>
</organism>
<comment type="caution">
    <text evidence="1">The sequence shown here is derived from an EMBL/GenBank/DDBJ whole genome shotgun (WGS) entry which is preliminary data.</text>
</comment>
<gene>
    <name evidence="1" type="ORF">HNY73_016373</name>
</gene>
<reference evidence="1" key="1">
    <citation type="journal article" date="2020" name="bioRxiv">
        <title>Chromosome-level reference genome of the European wasp spider Argiope bruennichi: a resource for studies on range expansion and evolutionary adaptation.</title>
        <authorList>
            <person name="Sheffer M.M."/>
            <person name="Hoppe A."/>
            <person name="Krehenwinkel H."/>
            <person name="Uhl G."/>
            <person name="Kuss A.W."/>
            <person name="Jensen L."/>
            <person name="Jensen C."/>
            <person name="Gillespie R.G."/>
            <person name="Hoff K.J."/>
            <person name="Prost S."/>
        </authorList>
    </citation>
    <scope>NUCLEOTIDE SEQUENCE</scope>
</reference>
<protein>
    <submittedName>
        <fullName evidence="1">Uncharacterized protein</fullName>
    </submittedName>
</protein>
<reference evidence="1" key="2">
    <citation type="submission" date="2020-06" db="EMBL/GenBank/DDBJ databases">
        <authorList>
            <person name="Sheffer M."/>
        </authorList>
    </citation>
    <scope>NUCLEOTIDE SEQUENCE</scope>
</reference>
<sequence length="240" mass="28087">MPETGDIPKDPNREISEFGGKVFCYSLQKFGIIFKEVAHSSRFTEDIGNAVVILQLHIRDFLRDHLFRGVEKMMGVIDTNQRFQAMQHLLDLRSDQALENYSINTLFLGYLALISELIIFMDSAGIPTQMDYFKRIWTEIYDARLKQKFAEGWEDLKKEAKRICDECPRKEEIFKELIGIEHPYAEIDPRLETSYTELDPIFMFCTLGTGFEFPRKPGLSREAMKTFLQERSLDNHYIYA</sequence>
<evidence type="ECO:0000313" key="2">
    <source>
        <dbReference type="Proteomes" id="UP000807504"/>
    </source>
</evidence>
<dbReference type="EMBL" id="JABXBU010002227">
    <property type="protein sequence ID" value="KAF8773740.1"/>
    <property type="molecule type" value="Genomic_DNA"/>
</dbReference>
<keyword evidence="2" id="KW-1185">Reference proteome</keyword>